<dbReference type="AlphaFoldDB" id="C5R8N9"/>
<dbReference type="STRING" id="585506.HMPREF0877_0334"/>
<dbReference type="GO" id="GO:0008720">
    <property type="term" value="F:D-lactate dehydrogenase (NAD+) activity"/>
    <property type="evidence" value="ECO:0007669"/>
    <property type="project" value="UniProtKB-EC"/>
</dbReference>
<dbReference type="EC" id="1.1.1.28" evidence="7"/>
<dbReference type="Pfam" id="PF00389">
    <property type="entry name" value="2-Hacid_dh"/>
    <property type="match status" value="1"/>
</dbReference>
<dbReference type="eggNOG" id="COG1052">
    <property type="taxonomic scope" value="Bacteria"/>
</dbReference>
<proteinExistence type="inferred from homology"/>
<dbReference type="SUPFAM" id="SSF52283">
    <property type="entry name" value="Formate/glycerate dehydrogenase catalytic domain-like"/>
    <property type="match status" value="1"/>
</dbReference>
<keyword evidence="8" id="KW-1185">Reference proteome</keyword>
<evidence type="ECO:0000256" key="4">
    <source>
        <dbReference type="RuleBase" id="RU003719"/>
    </source>
</evidence>
<feature type="domain" description="D-isomer specific 2-hydroxyacid dehydrogenase catalytic" evidence="5">
    <location>
        <begin position="15"/>
        <end position="337"/>
    </location>
</feature>
<accession>C5R8N9</accession>
<dbReference type="PANTHER" id="PTHR43026:SF1">
    <property type="entry name" value="2-HYDROXYACID DEHYDROGENASE HOMOLOG 1-RELATED"/>
    <property type="match status" value="1"/>
</dbReference>
<dbReference type="PROSITE" id="PS00671">
    <property type="entry name" value="D_2_HYDROXYACID_DH_3"/>
    <property type="match status" value="1"/>
</dbReference>
<protein>
    <submittedName>
        <fullName evidence="7">D-lactate dehydrogenase</fullName>
        <ecNumber evidence="7">1.1.1.28</ecNumber>
    </submittedName>
</protein>
<dbReference type="InterPro" id="IPR029753">
    <property type="entry name" value="D-isomer_DH_CS"/>
</dbReference>
<evidence type="ECO:0000256" key="1">
    <source>
        <dbReference type="ARBA" id="ARBA00005854"/>
    </source>
</evidence>
<dbReference type="GO" id="GO:0051287">
    <property type="term" value="F:NAD binding"/>
    <property type="evidence" value="ECO:0007669"/>
    <property type="project" value="InterPro"/>
</dbReference>
<dbReference type="Proteomes" id="UP000004528">
    <property type="component" value="Unassembled WGS sequence"/>
</dbReference>
<evidence type="ECO:0000313" key="7">
    <source>
        <dbReference type="EMBL" id="EER75533.1"/>
    </source>
</evidence>
<evidence type="ECO:0000259" key="6">
    <source>
        <dbReference type="Pfam" id="PF02826"/>
    </source>
</evidence>
<evidence type="ECO:0000313" key="8">
    <source>
        <dbReference type="Proteomes" id="UP000004528"/>
    </source>
</evidence>
<dbReference type="CDD" id="cd12186">
    <property type="entry name" value="LDH"/>
    <property type="match status" value="1"/>
</dbReference>
<keyword evidence="2 4" id="KW-0560">Oxidoreductase</keyword>
<evidence type="ECO:0000256" key="3">
    <source>
        <dbReference type="ARBA" id="ARBA00023027"/>
    </source>
</evidence>
<feature type="domain" description="D-isomer specific 2-hydroxyacid dehydrogenase NAD-binding" evidence="6">
    <location>
        <begin position="124"/>
        <end position="305"/>
    </location>
</feature>
<evidence type="ECO:0000256" key="2">
    <source>
        <dbReference type="ARBA" id="ARBA00023002"/>
    </source>
</evidence>
<dbReference type="Gene3D" id="3.40.50.720">
    <property type="entry name" value="NAD(P)-binding Rossmann-like Domain"/>
    <property type="match status" value="2"/>
</dbReference>
<keyword evidence="3" id="KW-0520">NAD</keyword>
<dbReference type="InterPro" id="IPR006140">
    <property type="entry name" value="D-isomer_DH_NAD-bd"/>
</dbReference>
<dbReference type="InterPro" id="IPR036291">
    <property type="entry name" value="NAD(P)-bd_dom_sf"/>
</dbReference>
<dbReference type="Pfam" id="PF02826">
    <property type="entry name" value="2-Hacid_dh_C"/>
    <property type="match status" value="1"/>
</dbReference>
<dbReference type="EMBL" id="ACKU01000005">
    <property type="protein sequence ID" value="EER75533.1"/>
    <property type="molecule type" value="Genomic_DNA"/>
</dbReference>
<reference evidence="7 8" key="1">
    <citation type="submission" date="2009-04" db="EMBL/GenBank/DDBJ databases">
        <authorList>
            <person name="Qin X."/>
            <person name="Bachman B."/>
            <person name="Battles P."/>
            <person name="Bell A."/>
            <person name="Bess C."/>
            <person name="Bickham C."/>
            <person name="Chaboub L."/>
            <person name="Chen D."/>
            <person name="Coyle M."/>
            <person name="Deiros D.R."/>
            <person name="Dinh H."/>
            <person name="Forbes L."/>
            <person name="Fowler G."/>
            <person name="Francisco L."/>
            <person name="Fu Q."/>
            <person name="Gubbala S."/>
            <person name="Hale W."/>
            <person name="Han Y."/>
            <person name="Hemphill L."/>
            <person name="Highlander S.K."/>
            <person name="Hirani K."/>
            <person name="Hogues M."/>
            <person name="Jackson L."/>
            <person name="Jakkamsetti A."/>
            <person name="Javaid M."/>
            <person name="Jiang H."/>
            <person name="Korchina V."/>
            <person name="Kovar C."/>
            <person name="Lara F."/>
            <person name="Lee S."/>
            <person name="Mata R."/>
            <person name="Mathew T."/>
            <person name="Moen C."/>
            <person name="Morales K."/>
            <person name="Munidasa M."/>
            <person name="Nazareth L."/>
            <person name="Ngo R."/>
            <person name="Nguyen L."/>
            <person name="Okwuonu G."/>
            <person name="Ongeri F."/>
            <person name="Patil S."/>
            <person name="Petrosino J."/>
            <person name="Pham C."/>
            <person name="Pham P."/>
            <person name="Pu L.-L."/>
            <person name="Puazo M."/>
            <person name="Raj R."/>
            <person name="Reid J."/>
            <person name="Rouhana J."/>
            <person name="Saada N."/>
            <person name="Shang Y."/>
            <person name="Simmons D."/>
            <person name="Thornton R."/>
            <person name="Warren J."/>
            <person name="Weissenberger G."/>
            <person name="Zhang J."/>
            <person name="Zhang L."/>
            <person name="Zhou C."/>
            <person name="Zhu D."/>
            <person name="Muzny D."/>
            <person name="Worley K."/>
            <person name="Gibbs R."/>
        </authorList>
    </citation>
    <scope>NUCLEOTIDE SEQUENCE [LARGE SCALE GENOMIC DNA]</scope>
    <source>
        <strain evidence="7 8">ATCC 33313</strain>
    </source>
</reference>
<dbReference type="InterPro" id="IPR058205">
    <property type="entry name" value="D-LDH-like"/>
</dbReference>
<comment type="caution">
    <text evidence="7">The sequence shown here is derived from an EMBL/GenBank/DDBJ whole genome shotgun (WGS) entry which is preliminary data.</text>
</comment>
<evidence type="ECO:0000259" key="5">
    <source>
        <dbReference type="Pfam" id="PF00389"/>
    </source>
</evidence>
<dbReference type="PANTHER" id="PTHR43026">
    <property type="entry name" value="2-HYDROXYACID DEHYDROGENASE HOMOLOG 1-RELATED"/>
    <property type="match status" value="1"/>
</dbReference>
<comment type="similarity">
    <text evidence="1 4">Belongs to the D-isomer specific 2-hydroxyacid dehydrogenase family.</text>
</comment>
<sequence length="338" mass="37796">MLWRKRTMKIFAYGIREDEQAALREWMSNHPEVEVDFTDKLLDPETAKLAEGADAVDVYQQLSYTPETLTALHELGINKMSLRNVGTDNIDFETARRFDFSISNVAVYSPNAIAEHAAIQGARVLRQTKALDNKIANHDLRWAPTIGREVRMQTFGIIGTGHIGRVLIDILKGFGAKIVAYDVYRNPELEAEGIYVDTLDELYAQADAISLHVPSLPENYHMINAESIAKMKDDVVLINVSRGDLMDIDAVIDGLNSGKIFGLAMDVYENEVGLFNSDWSGKEFPDAKIADLIARDNVLVTPHTAFYTTKAVYEMVTQSMDASLAFIKGEETPNQVKY</sequence>
<dbReference type="SUPFAM" id="SSF51735">
    <property type="entry name" value="NAD(P)-binding Rossmann-fold domains"/>
    <property type="match status" value="1"/>
</dbReference>
<gene>
    <name evidence="7" type="primary">ldhD1</name>
    <name evidence="7" type="ORF">HMPREF0877_0334</name>
</gene>
<organism evidence="7 8">
    <name type="scientific">Weissella paramesenteroides ATCC 33313</name>
    <dbReference type="NCBI Taxonomy" id="585506"/>
    <lineage>
        <taxon>Bacteria</taxon>
        <taxon>Bacillati</taxon>
        <taxon>Bacillota</taxon>
        <taxon>Bacilli</taxon>
        <taxon>Lactobacillales</taxon>
        <taxon>Lactobacillaceae</taxon>
        <taxon>Weissella</taxon>
    </lineage>
</organism>
<name>C5R8N9_WEIPA</name>
<dbReference type="InterPro" id="IPR006139">
    <property type="entry name" value="D-isomer_2_OHA_DH_cat_dom"/>
</dbReference>
<dbReference type="PROSITE" id="PS00670">
    <property type="entry name" value="D_2_HYDROXYACID_DH_2"/>
    <property type="match status" value="1"/>
</dbReference>
<dbReference type="HOGENOM" id="CLU_019796_1_1_9"/>